<dbReference type="EMBL" id="BPLR01005332">
    <property type="protein sequence ID" value="GIY01526.1"/>
    <property type="molecule type" value="Genomic_DNA"/>
</dbReference>
<sequence>MKRISMIYGSIDHVQSSQVLQYLTIEEDMSKACSIEEKMREKVLEALFLLGQCLSFVSNCTVNETFRDRMIRYTILLKLGGVCTQSSRK</sequence>
<comment type="caution">
    <text evidence="1">The sequence shown here is derived from an EMBL/GenBank/DDBJ whole genome shotgun (WGS) entry which is preliminary data.</text>
</comment>
<proteinExistence type="predicted"/>
<protein>
    <submittedName>
        <fullName evidence="1">Uncharacterized protein</fullName>
    </submittedName>
</protein>
<evidence type="ECO:0000313" key="2">
    <source>
        <dbReference type="Proteomes" id="UP001054945"/>
    </source>
</evidence>
<dbReference type="AlphaFoldDB" id="A0AAV4Q068"/>
<gene>
    <name evidence="1" type="ORF">CEXT_264261</name>
</gene>
<reference evidence="1 2" key="1">
    <citation type="submission" date="2021-06" db="EMBL/GenBank/DDBJ databases">
        <title>Caerostris extrusa draft genome.</title>
        <authorList>
            <person name="Kono N."/>
            <person name="Arakawa K."/>
        </authorList>
    </citation>
    <scope>NUCLEOTIDE SEQUENCE [LARGE SCALE GENOMIC DNA]</scope>
</reference>
<evidence type="ECO:0000313" key="1">
    <source>
        <dbReference type="EMBL" id="GIY01526.1"/>
    </source>
</evidence>
<name>A0AAV4Q068_CAEEX</name>
<organism evidence="1 2">
    <name type="scientific">Caerostris extrusa</name>
    <name type="common">Bark spider</name>
    <name type="synonym">Caerostris bankana</name>
    <dbReference type="NCBI Taxonomy" id="172846"/>
    <lineage>
        <taxon>Eukaryota</taxon>
        <taxon>Metazoa</taxon>
        <taxon>Ecdysozoa</taxon>
        <taxon>Arthropoda</taxon>
        <taxon>Chelicerata</taxon>
        <taxon>Arachnida</taxon>
        <taxon>Araneae</taxon>
        <taxon>Araneomorphae</taxon>
        <taxon>Entelegynae</taxon>
        <taxon>Araneoidea</taxon>
        <taxon>Araneidae</taxon>
        <taxon>Caerostris</taxon>
    </lineage>
</organism>
<dbReference type="Proteomes" id="UP001054945">
    <property type="component" value="Unassembled WGS sequence"/>
</dbReference>
<keyword evidence="2" id="KW-1185">Reference proteome</keyword>
<accession>A0AAV4Q068</accession>